<name>A0A255XLX7_9PROT</name>
<dbReference type="Proteomes" id="UP000216361">
    <property type="component" value="Unassembled WGS sequence"/>
</dbReference>
<accession>A0A255XLX7</accession>
<dbReference type="InterPro" id="IPR007172">
    <property type="entry name" value="DUF374"/>
</dbReference>
<protein>
    <recommendedName>
        <fullName evidence="1">DUF374 domain-containing protein</fullName>
    </recommendedName>
</protein>
<dbReference type="SUPFAM" id="SSF69593">
    <property type="entry name" value="Glycerol-3-phosphate (1)-acyltransferase"/>
    <property type="match status" value="1"/>
</dbReference>
<comment type="caution">
    <text evidence="2">The sequence shown here is derived from an EMBL/GenBank/DDBJ whole genome shotgun (WGS) entry which is preliminary data.</text>
</comment>
<organism evidence="2 3">
    <name type="scientific">Elstera cyanobacteriorum</name>
    <dbReference type="NCBI Taxonomy" id="2022747"/>
    <lineage>
        <taxon>Bacteria</taxon>
        <taxon>Pseudomonadati</taxon>
        <taxon>Pseudomonadota</taxon>
        <taxon>Alphaproteobacteria</taxon>
        <taxon>Rhodospirillales</taxon>
        <taxon>Rhodospirillaceae</taxon>
        <taxon>Elstera</taxon>
    </lineage>
</organism>
<feature type="domain" description="DUF374" evidence="1">
    <location>
        <begin position="67"/>
        <end position="134"/>
    </location>
</feature>
<dbReference type="EMBL" id="NOXS01000033">
    <property type="protein sequence ID" value="OYQ17958.1"/>
    <property type="molecule type" value="Genomic_DNA"/>
</dbReference>
<keyword evidence="3" id="KW-1185">Reference proteome</keyword>
<gene>
    <name evidence="2" type="ORF">CHR90_13385</name>
</gene>
<dbReference type="AlphaFoldDB" id="A0A255XLX7"/>
<proteinExistence type="predicted"/>
<sequence>MLKKLIKSDFGKRLIVFIAYTYIRFVWATSRVERICPTESEPFFTEARPFILAFWHSRILLMPYHWVPTGRKIHMLISQHNDGELIARAVRPFGVEWVPGSSRRGGKEALYAMIRLLRGGDTIGITPDGPKGPRQRVKPGIIHVAKLGRVPILPVTYAVKRRWVAGSWDRFVIALPFNRIYLTVGQPLDVTDLTVEAASAALEVAMNDQMAAADAHFGLPATPPGAPLTGTEEEA</sequence>
<evidence type="ECO:0000313" key="3">
    <source>
        <dbReference type="Proteomes" id="UP000216361"/>
    </source>
</evidence>
<dbReference type="CDD" id="cd07983">
    <property type="entry name" value="LPLAT_DUF374-like"/>
    <property type="match status" value="1"/>
</dbReference>
<evidence type="ECO:0000313" key="2">
    <source>
        <dbReference type="EMBL" id="OYQ17958.1"/>
    </source>
</evidence>
<dbReference type="RefSeq" id="WP_094409520.1">
    <property type="nucleotide sequence ID" value="NZ_BMJZ01000002.1"/>
</dbReference>
<reference evidence="2 3" key="1">
    <citation type="submission" date="2017-07" db="EMBL/GenBank/DDBJ databases">
        <title>Elstera cyanobacteriorum sp. nov., a novel bacterium isolated from cyanobacterial aggregates in a eutrophic lake.</title>
        <authorList>
            <person name="Cai H."/>
        </authorList>
    </citation>
    <scope>NUCLEOTIDE SEQUENCE [LARGE SCALE GENOMIC DNA]</scope>
    <source>
        <strain evidence="2 3">TH019</strain>
    </source>
</reference>
<dbReference type="Pfam" id="PF04028">
    <property type="entry name" value="DUF374"/>
    <property type="match status" value="1"/>
</dbReference>
<evidence type="ECO:0000259" key="1">
    <source>
        <dbReference type="Pfam" id="PF04028"/>
    </source>
</evidence>
<dbReference type="OrthoDB" id="9810508at2"/>